<evidence type="ECO:0000256" key="3">
    <source>
        <dbReference type="ARBA" id="ARBA00023004"/>
    </source>
</evidence>
<dbReference type="Pfam" id="PF00034">
    <property type="entry name" value="Cytochrom_C"/>
    <property type="match status" value="1"/>
</dbReference>
<dbReference type="AlphaFoldDB" id="A0A512MEK0"/>
<dbReference type="InterPro" id="IPR013428">
    <property type="entry name" value="Membrane-bound_put_N"/>
</dbReference>
<dbReference type="PANTHER" id="PTHR33546">
    <property type="entry name" value="LARGE, MULTIFUNCTIONAL SECRETED PROTEIN-RELATED"/>
    <property type="match status" value="1"/>
</dbReference>
<feature type="domain" description="Cytochrome c" evidence="6">
    <location>
        <begin position="902"/>
        <end position="1034"/>
    </location>
</feature>
<evidence type="ECO:0000256" key="2">
    <source>
        <dbReference type="ARBA" id="ARBA00022723"/>
    </source>
</evidence>
<dbReference type="PANTHER" id="PTHR33546:SF1">
    <property type="entry name" value="LARGE, MULTIFUNCTIONAL SECRETED PROTEIN"/>
    <property type="match status" value="1"/>
</dbReference>
<feature type="chain" id="PRO_5021995875" evidence="5">
    <location>
        <begin position="19"/>
        <end position="1037"/>
    </location>
</feature>
<evidence type="ECO:0000259" key="6">
    <source>
        <dbReference type="PROSITE" id="PS51007"/>
    </source>
</evidence>
<dbReference type="NCBIfam" id="TIGR02604">
    <property type="entry name" value="Piru_Ver_Nterm"/>
    <property type="match status" value="1"/>
</dbReference>
<name>A0A512MEK0_9BACT</name>
<dbReference type="InterPro" id="IPR036909">
    <property type="entry name" value="Cyt_c-like_dom_sf"/>
</dbReference>
<evidence type="ECO:0000313" key="8">
    <source>
        <dbReference type="Proteomes" id="UP000321577"/>
    </source>
</evidence>
<dbReference type="RefSeq" id="WP_170266974.1">
    <property type="nucleotide sequence ID" value="NZ_BKAG01000043.1"/>
</dbReference>
<evidence type="ECO:0000313" key="7">
    <source>
        <dbReference type="EMBL" id="GEP45157.1"/>
    </source>
</evidence>
<evidence type="ECO:0000256" key="4">
    <source>
        <dbReference type="PROSITE-ProRule" id="PRU00433"/>
    </source>
</evidence>
<dbReference type="Pfam" id="PF23500">
    <property type="entry name" value="DUF7133"/>
    <property type="match status" value="1"/>
</dbReference>
<evidence type="ECO:0000256" key="1">
    <source>
        <dbReference type="ARBA" id="ARBA00022617"/>
    </source>
</evidence>
<organism evidence="7 8">
    <name type="scientific">Brevifollis gellanilyticus</name>
    <dbReference type="NCBI Taxonomy" id="748831"/>
    <lineage>
        <taxon>Bacteria</taxon>
        <taxon>Pseudomonadati</taxon>
        <taxon>Verrucomicrobiota</taxon>
        <taxon>Verrucomicrobiia</taxon>
        <taxon>Verrucomicrobiales</taxon>
        <taxon>Verrucomicrobiaceae</taxon>
    </lineage>
</organism>
<keyword evidence="3 4" id="KW-0408">Iron</keyword>
<comment type="caution">
    <text evidence="7">The sequence shown here is derived from an EMBL/GenBank/DDBJ whole genome shotgun (WGS) entry which is preliminary data.</text>
</comment>
<evidence type="ECO:0000256" key="5">
    <source>
        <dbReference type="SAM" id="SignalP"/>
    </source>
</evidence>
<dbReference type="Proteomes" id="UP000321577">
    <property type="component" value="Unassembled WGS sequence"/>
</dbReference>
<proteinExistence type="predicted"/>
<dbReference type="EMBL" id="BKAG01000043">
    <property type="protein sequence ID" value="GEP45157.1"/>
    <property type="molecule type" value="Genomic_DNA"/>
</dbReference>
<reference evidence="7 8" key="1">
    <citation type="submission" date="2019-07" db="EMBL/GenBank/DDBJ databases">
        <title>Whole genome shotgun sequence of Brevifollis gellanilyticus NBRC 108608.</title>
        <authorList>
            <person name="Hosoyama A."/>
            <person name="Uohara A."/>
            <person name="Ohji S."/>
            <person name="Ichikawa N."/>
        </authorList>
    </citation>
    <scope>NUCLEOTIDE SEQUENCE [LARGE SCALE GENOMIC DNA]</scope>
    <source>
        <strain evidence="7 8">NBRC 108608</strain>
    </source>
</reference>
<gene>
    <name evidence="7" type="ORF">BGE01nite_44480</name>
</gene>
<dbReference type="NCBIfam" id="TIGR02603">
    <property type="entry name" value="CxxCH_TIGR02603"/>
    <property type="match status" value="1"/>
</dbReference>
<dbReference type="Gene3D" id="1.10.760.10">
    <property type="entry name" value="Cytochrome c-like domain"/>
    <property type="match status" value="1"/>
</dbReference>
<sequence length="1037" mass="114313">MLRYLSALSLLTAAHLSAADFPKPFNSEKGDPMPAEEVARTMKLPPGFKCVVFAAEPDVQQPIAMSWDAKGRLWVGENYTYAENPARWDTNLRDRVIILEDKDGDGKHDGRKVFWEGGTYLTSVEIGYGGVWVLNAGTLSFIPDKNGDDVPDAEPEVLLDGFNVKTIGHNIVNGLRWGPDGWLYGRHGITDTSAVGAPGTPLEKRTKINCAIWRYHPTRKVFEAVAHGGTNSWGHDWNAEGELFMINTVIGHLWHVIPGAYYRRMFGTHLNPYVYEIIEQTADHFHWDTGSEKWSDIRTGISNKTLELGGGHAHVGMLIYQGGTWPKEYNGAVLTCNLHGNRINMDKLERQGCGYVGKHAPDFMQAQDKWFRGIDLITGPDGNVFVSDWSDSGECHDNDGVHRTSGRIYKIVYGETKKAEPTDLTKMSTGELRKKLEGSSSNNWWTRQILGQLEQRWINEPKDRVEIAKFFIGPEGLVAGRVFDVDKETGAYWTSCSVGDRIRFMDRIWLVADLPFDDGYKSSTESDVTSAIDALTWRSGEDFKKAFVNTSPDYVRGRLSEDTLNGIADIPGHLNAVMEEFKLVEKSGLVRLHLASSLQRLPLNARWPIATALAQREEDANDRQQPLMIWYGIEPAVAADPVKGVEFIASAKLPTVRRLVARRIVEDIEKNPAAVDALVALISKNDVVRGDVLAGMTAGLEGFSQAPKPKGWDEFASANGKGANAESLQKLSLIFGSGRASDELIAIVKNAEGDANARVNAFKSLTRATKPELMSLIRGLVNDKVLGIVSRSALAAYDDASIPGALLKPWPVRSEEQQAASVATLVTRPSYAKELLEAVKAGRVPKSAITPYQARAIRSLNDEGLTKKLTEVWGELRDTPEAKKAELADWTKKLTPERLTKGEAVKGKVLFMAACGACHKLYGEGGAIGPDLTGGDRHKITYLLENILDPSAIVPADYRMSVFKLKDGRTITGVIPQQTERSLTIQTPAERLTIEKTQIVEQTQLPMSLMPEGLLGALGEENVVHLIAYLQSLGPVR</sequence>
<dbReference type="SUPFAM" id="SSF46626">
    <property type="entry name" value="Cytochrome c"/>
    <property type="match status" value="1"/>
</dbReference>
<dbReference type="PROSITE" id="PS51007">
    <property type="entry name" value="CYTC"/>
    <property type="match status" value="1"/>
</dbReference>
<keyword evidence="1 4" id="KW-0349">Heme</keyword>
<dbReference type="InterPro" id="IPR009056">
    <property type="entry name" value="Cyt_c-like_dom"/>
</dbReference>
<keyword evidence="2 4" id="KW-0479">Metal-binding</keyword>
<dbReference type="GO" id="GO:0009055">
    <property type="term" value="F:electron transfer activity"/>
    <property type="evidence" value="ECO:0007669"/>
    <property type="project" value="InterPro"/>
</dbReference>
<keyword evidence="8" id="KW-1185">Reference proteome</keyword>
<dbReference type="GO" id="GO:0020037">
    <property type="term" value="F:heme binding"/>
    <property type="evidence" value="ECO:0007669"/>
    <property type="project" value="InterPro"/>
</dbReference>
<accession>A0A512MEK0</accession>
<protein>
    <submittedName>
        <fullName evidence="7">Cytochrome c</fullName>
    </submittedName>
</protein>
<keyword evidence="5" id="KW-0732">Signal</keyword>
<dbReference type="GO" id="GO:0046872">
    <property type="term" value="F:metal ion binding"/>
    <property type="evidence" value="ECO:0007669"/>
    <property type="project" value="UniProtKB-KW"/>
</dbReference>
<feature type="signal peptide" evidence="5">
    <location>
        <begin position="1"/>
        <end position="18"/>
    </location>
</feature>
<dbReference type="InterPro" id="IPR011042">
    <property type="entry name" value="6-blade_b-propeller_TolB-like"/>
</dbReference>
<dbReference type="InterPro" id="IPR055557">
    <property type="entry name" value="DUF7133"/>
</dbReference>
<dbReference type="SUPFAM" id="SSF50952">
    <property type="entry name" value="Soluble quinoprotein glucose dehydrogenase"/>
    <property type="match status" value="1"/>
</dbReference>
<dbReference type="Gene3D" id="2.120.10.30">
    <property type="entry name" value="TolB, C-terminal domain"/>
    <property type="match status" value="1"/>
</dbReference>
<dbReference type="InterPro" id="IPR013427">
    <property type="entry name" value="Haem-bd_dom_put"/>
</dbReference>
<dbReference type="InterPro" id="IPR011041">
    <property type="entry name" value="Quinoprot_gluc/sorb_DH_b-prop"/>
</dbReference>